<dbReference type="OrthoDB" id="1648440at2"/>
<dbReference type="AlphaFoldDB" id="A0A3E2W386"/>
<protein>
    <submittedName>
        <fullName evidence="1">DNA-binding protein</fullName>
    </submittedName>
</protein>
<keyword evidence="1" id="KW-0238">DNA-binding</keyword>
<dbReference type="RefSeq" id="WP_117441858.1">
    <property type="nucleotide sequence ID" value="NZ_JAJFEN010000008.1"/>
</dbReference>
<dbReference type="GO" id="GO:0003677">
    <property type="term" value="F:DNA binding"/>
    <property type="evidence" value="ECO:0007669"/>
    <property type="project" value="UniProtKB-KW"/>
</dbReference>
<dbReference type="Proteomes" id="UP000260025">
    <property type="component" value="Unassembled WGS sequence"/>
</dbReference>
<evidence type="ECO:0000313" key="2">
    <source>
        <dbReference type="Proteomes" id="UP000260025"/>
    </source>
</evidence>
<organism evidence="1 2">
    <name type="scientific">Clostridium innocuum</name>
    <dbReference type="NCBI Taxonomy" id="1522"/>
    <lineage>
        <taxon>Bacteria</taxon>
        <taxon>Bacillati</taxon>
        <taxon>Bacillota</taxon>
        <taxon>Clostridia</taxon>
        <taxon>Eubacteriales</taxon>
        <taxon>Clostridiaceae</taxon>
        <taxon>Clostridium</taxon>
    </lineage>
</organism>
<dbReference type="EMBL" id="QVEV01000002">
    <property type="protein sequence ID" value="RGC18616.1"/>
    <property type="molecule type" value="Genomic_DNA"/>
</dbReference>
<gene>
    <name evidence="1" type="ORF">DXA38_02670</name>
</gene>
<evidence type="ECO:0000313" key="1">
    <source>
        <dbReference type="EMBL" id="RGC18616.1"/>
    </source>
</evidence>
<reference evidence="1 2" key="1">
    <citation type="submission" date="2018-08" db="EMBL/GenBank/DDBJ databases">
        <title>A genome reference for cultivated species of the human gut microbiota.</title>
        <authorList>
            <person name="Zou Y."/>
            <person name="Xue W."/>
            <person name="Luo G."/>
        </authorList>
    </citation>
    <scope>NUCLEOTIDE SEQUENCE [LARGE SCALE GENOMIC DNA]</scope>
    <source>
        <strain evidence="1 2">OF01-2LB</strain>
    </source>
</reference>
<name>A0A3E2W386_CLOIN</name>
<sequence length="205" mass="23626">MKKKSSILFILFLCMALGVVCYATWMRGIKEAIHFIKEDSPREILWGESLAEKDFVELDSSAKDATVLFHYDDSIINKEQLLTVTVSCNGYKTSRAFNLTIIDRDSPIINYTGPKKIESDPNFRLSDYLEVYDVRAYDKVKFDLQEKDGDKAYRYYEYTCDERNQTCSFDQDAIGVHNIHISAYDGHGNQAYKTIKIIVTPPAYH</sequence>
<proteinExistence type="predicted"/>
<comment type="caution">
    <text evidence="1">The sequence shown here is derived from an EMBL/GenBank/DDBJ whole genome shotgun (WGS) entry which is preliminary data.</text>
</comment>
<accession>A0A3E2W386</accession>